<evidence type="ECO:0000313" key="3">
    <source>
        <dbReference type="EMBL" id="MFC4638398.1"/>
    </source>
</evidence>
<dbReference type="Proteomes" id="UP001595952">
    <property type="component" value="Unassembled WGS sequence"/>
</dbReference>
<feature type="domain" description="RNA ligase" evidence="2">
    <location>
        <begin position="35"/>
        <end position="185"/>
    </location>
</feature>
<dbReference type="RefSeq" id="WP_380061404.1">
    <property type="nucleotide sequence ID" value="NZ_JBHSEI010000005.1"/>
</dbReference>
<dbReference type="InterPro" id="IPR052732">
    <property type="entry name" value="Cell-binding_unc_protein"/>
</dbReference>
<dbReference type="PANTHER" id="PTHR43883:SF1">
    <property type="entry name" value="GLUCONOKINASE"/>
    <property type="match status" value="1"/>
</dbReference>
<accession>A0ABV9I850</accession>
<feature type="region of interest" description="Disordered" evidence="1">
    <location>
        <begin position="1"/>
        <end position="22"/>
    </location>
</feature>
<evidence type="ECO:0000256" key="1">
    <source>
        <dbReference type="SAM" id="MobiDB-lite"/>
    </source>
</evidence>
<keyword evidence="3" id="KW-0436">Ligase</keyword>
<evidence type="ECO:0000259" key="2">
    <source>
        <dbReference type="Pfam" id="PF09414"/>
    </source>
</evidence>
<sequence length="210" mass="24518">MSTRTKYPRTPHLPWSPGASSDDTHMADLRAFEGREVVVTEKLDGENTTLYRDGLHARSLESRPHPSRAWVKGLQGRVGYRLPEGWRLCGENLYARHSLGYDDLESYFYLFSVWDGSNTCLGWDDTLQWARDLDLPTPPELYRGRWDERRLRQLSPDEERTEGYVVRTTATFAYSDFSRHVAKWVRAGHVQTDTHWMHGQVVPNRLRRPE</sequence>
<dbReference type="SUPFAM" id="SSF56091">
    <property type="entry name" value="DNA ligase/mRNA capping enzyme, catalytic domain"/>
    <property type="match status" value="1"/>
</dbReference>
<dbReference type="InterPro" id="IPR021122">
    <property type="entry name" value="RNA_ligase_dom_REL/Rnl2"/>
</dbReference>
<name>A0ABV9I850_9DEIO</name>
<gene>
    <name evidence="3" type="ORF">ACFO0D_08570</name>
</gene>
<dbReference type="PANTHER" id="PTHR43883">
    <property type="entry name" value="SLR0207 PROTEIN"/>
    <property type="match status" value="1"/>
</dbReference>
<dbReference type="EMBL" id="JBHSEI010000005">
    <property type="protein sequence ID" value="MFC4638398.1"/>
    <property type="molecule type" value="Genomic_DNA"/>
</dbReference>
<reference evidence="4" key="1">
    <citation type="journal article" date="2019" name="Int. J. Syst. Evol. Microbiol.">
        <title>The Global Catalogue of Microorganisms (GCM) 10K type strain sequencing project: providing services to taxonomists for standard genome sequencing and annotation.</title>
        <authorList>
            <consortium name="The Broad Institute Genomics Platform"/>
            <consortium name="The Broad Institute Genome Sequencing Center for Infectious Disease"/>
            <person name="Wu L."/>
            <person name="Ma J."/>
        </authorList>
    </citation>
    <scope>NUCLEOTIDE SEQUENCE [LARGE SCALE GENOMIC DNA]</scope>
    <source>
        <strain evidence="4">CCUG 55995</strain>
    </source>
</reference>
<proteinExistence type="predicted"/>
<organism evidence="3 4">
    <name type="scientific">Deinococcus hohokamensis</name>
    <dbReference type="NCBI Taxonomy" id="309883"/>
    <lineage>
        <taxon>Bacteria</taxon>
        <taxon>Thermotogati</taxon>
        <taxon>Deinococcota</taxon>
        <taxon>Deinococci</taxon>
        <taxon>Deinococcales</taxon>
        <taxon>Deinococcaceae</taxon>
        <taxon>Deinococcus</taxon>
    </lineage>
</organism>
<dbReference type="GO" id="GO:0016874">
    <property type="term" value="F:ligase activity"/>
    <property type="evidence" value="ECO:0007669"/>
    <property type="project" value="UniProtKB-KW"/>
</dbReference>
<protein>
    <submittedName>
        <fullName evidence="3">RNA ligase family protein</fullName>
    </submittedName>
</protein>
<keyword evidence="4" id="KW-1185">Reference proteome</keyword>
<evidence type="ECO:0000313" key="4">
    <source>
        <dbReference type="Proteomes" id="UP001595952"/>
    </source>
</evidence>
<dbReference type="Gene3D" id="3.30.470.30">
    <property type="entry name" value="DNA ligase/mRNA capping enzyme"/>
    <property type="match status" value="1"/>
</dbReference>
<comment type="caution">
    <text evidence="3">The sequence shown here is derived from an EMBL/GenBank/DDBJ whole genome shotgun (WGS) entry which is preliminary data.</text>
</comment>
<dbReference type="Pfam" id="PF09414">
    <property type="entry name" value="RNA_ligase"/>
    <property type="match status" value="1"/>
</dbReference>